<dbReference type="GeneID" id="11261730"/>
<gene>
    <name evidence="1" type="ordered locus">TTX_0838</name>
</gene>
<dbReference type="InterPro" id="IPR010581">
    <property type="entry name" value="DUF1152"/>
</dbReference>
<accession>G4RPJ8</accession>
<keyword evidence="2" id="KW-1185">Reference proteome</keyword>
<dbReference type="OrthoDB" id="275458at2157"/>
<sequence length="310" mass="33063">MRLVFAAGGGGDVITASVLAQKLGGSVGLLPWERFVVDPVPGPLTRSDFIGVEGDGALFIIKAGSRALRGGRETVPQGACVSAVLNREVYAVSPDARPDEIARALTSRFKKITGVDVGGDILACGCERDLRSPLADSFSLAVLKMAEDLGAEVDVAVIGLGADGELDRGYLLERAARVAQEGGFLGYYALDPSDIPLLEKLTESCITEASKNVLRALKGFYGTVEMRGGAALAYIDMFTPVALRFKPEALLRLNKMARLIYANNWDLFTASKGLRELGFTTEYDLEILLSKGIKLSDALAKIKAERACVC</sequence>
<protein>
    <recommendedName>
        <fullName evidence="3">DUF1152 domain-containing protein</fullName>
    </recommendedName>
</protein>
<dbReference type="PATRIC" id="fig|768679.9.peg.847"/>
<dbReference type="EMBL" id="FN869859">
    <property type="protein sequence ID" value="CCC81493.1"/>
    <property type="molecule type" value="Genomic_DNA"/>
</dbReference>
<dbReference type="STRING" id="768679.TTX_0838"/>
<dbReference type="HOGENOM" id="CLU_069296_0_0_2"/>
<proteinExistence type="predicted"/>
<evidence type="ECO:0000313" key="1">
    <source>
        <dbReference type="EMBL" id="CCC81493.1"/>
    </source>
</evidence>
<reference evidence="1 2" key="1">
    <citation type="journal article" date="2011" name="PLoS ONE">
        <title>The complete genome sequence of Thermoproteus tenax: a physiologically versatile member of the Crenarchaeota.</title>
        <authorList>
            <person name="Siebers B."/>
            <person name="Zaparty M."/>
            <person name="Raddatz G."/>
            <person name="Tjaden B."/>
            <person name="Albers S.V."/>
            <person name="Bell S.D."/>
            <person name="Blombach F."/>
            <person name="Kletzin A."/>
            <person name="Kyrpides N."/>
            <person name="Lanz C."/>
            <person name="Plagens A."/>
            <person name="Rampp M."/>
            <person name="Rosinus A."/>
            <person name="von Jan M."/>
            <person name="Makarova K.S."/>
            <person name="Klenk H.P."/>
            <person name="Schuster S.C."/>
            <person name="Hensel R."/>
        </authorList>
    </citation>
    <scope>NUCLEOTIDE SEQUENCE [LARGE SCALE GENOMIC DNA]</scope>
    <source>
        <strain evidence="2">ATCC 35583 / DSM 2078 / JCM 9277 / NBRC 100435 / Kra 1</strain>
    </source>
</reference>
<dbReference type="Proteomes" id="UP000002654">
    <property type="component" value="Chromosome"/>
</dbReference>
<organism evidence="1 2">
    <name type="scientific">Thermoproteus tenax (strain ATCC 35583 / DSM 2078 / JCM 9277 / NBRC 100435 / Kra 1)</name>
    <dbReference type="NCBI Taxonomy" id="768679"/>
    <lineage>
        <taxon>Archaea</taxon>
        <taxon>Thermoproteota</taxon>
        <taxon>Thermoprotei</taxon>
        <taxon>Thermoproteales</taxon>
        <taxon>Thermoproteaceae</taxon>
        <taxon>Thermoproteus</taxon>
    </lineage>
</organism>
<dbReference type="KEGG" id="ttn:TTX_0838"/>
<dbReference type="Pfam" id="PF06626">
    <property type="entry name" value="DUF1152"/>
    <property type="match status" value="1"/>
</dbReference>
<evidence type="ECO:0000313" key="2">
    <source>
        <dbReference type="Proteomes" id="UP000002654"/>
    </source>
</evidence>
<dbReference type="RefSeq" id="WP_014126749.1">
    <property type="nucleotide sequence ID" value="NC_016070.1"/>
</dbReference>
<dbReference type="AlphaFoldDB" id="G4RPJ8"/>
<dbReference type="PaxDb" id="768679-TTX_0838"/>
<dbReference type="eggNOG" id="arCOG04164">
    <property type="taxonomic scope" value="Archaea"/>
</dbReference>
<name>G4RPJ8_THETK</name>
<evidence type="ECO:0008006" key="3">
    <source>
        <dbReference type="Google" id="ProtNLM"/>
    </source>
</evidence>